<protein>
    <recommendedName>
        <fullName evidence="4">Glycosyltransferase RgtA/B/C/D-like domain-containing protein</fullName>
    </recommendedName>
</protein>
<reference evidence="2 3" key="1">
    <citation type="submission" date="2014-11" db="EMBL/GenBank/DDBJ databases">
        <title>Symbiosis island explosion on the genome of extra-slow-growing strains of soybean bradyrhizobia with massive insertion sequences.</title>
        <authorList>
            <person name="Iida T."/>
            <person name="Minamisawa K."/>
        </authorList>
    </citation>
    <scope>NUCLEOTIDE SEQUENCE [LARGE SCALE GENOMIC DNA]</scope>
    <source>
        <strain evidence="2 3">NK6</strain>
    </source>
</reference>
<accession>A0A0E4FVD6</accession>
<evidence type="ECO:0008006" key="4">
    <source>
        <dbReference type="Google" id="ProtNLM"/>
    </source>
</evidence>
<feature type="transmembrane region" description="Helical" evidence="1">
    <location>
        <begin position="433"/>
        <end position="456"/>
    </location>
</feature>
<keyword evidence="1" id="KW-0812">Transmembrane</keyword>
<feature type="transmembrane region" description="Helical" evidence="1">
    <location>
        <begin position="72"/>
        <end position="92"/>
    </location>
</feature>
<feature type="transmembrane region" description="Helical" evidence="1">
    <location>
        <begin position="397"/>
        <end position="421"/>
    </location>
</feature>
<dbReference type="Proteomes" id="UP000063308">
    <property type="component" value="Chromosome"/>
</dbReference>
<evidence type="ECO:0000313" key="2">
    <source>
        <dbReference type="EMBL" id="BAR54399.1"/>
    </source>
</evidence>
<feature type="transmembrane region" description="Helical" evidence="1">
    <location>
        <begin position="126"/>
        <end position="144"/>
    </location>
</feature>
<proteinExistence type="predicted"/>
<evidence type="ECO:0000313" key="3">
    <source>
        <dbReference type="Proteomes" id="UP000063308"/>
    </source>
</evidence>
<feature type="transmembrane region" description="Helical" evidence="1">
    <location>
        <begin position="468"/>
        <end position="487"/>
    </location>
</feature>
<gene>
    <name evidence="2" type="ORF">NK6_1214</name>
</gene>
<dbReference type="EMBL" id="AP014685">
    <property type="protein sequence ID" value="BAR54399.1"/>
    <property type="molecule type" value="Genomic_DNA"/>
</dbReference>
<sequence length="517" mass="56837">MSSTRVASPPDLGRHSILWLAGLAATAVYLRLHPGSLLMPDSPGYIYFDPGRPVGYPFFLSVIKFFTGGYELVGPVQIVMLALSSALLASVVAHTTQRWIIALVLEIGLLAYPAPFKSANGIGSDPLSTCLYLWFIASLFWFGARPSLRRYLLLCLIVFLGITVRPVNIAMVPGALAAGLYFLGLKSAIRSSGQILAATILGICITPATNYFLYGSPKSYTSLPQGLFAKAIFGTPPETTAMVDADLAFIRQSVLPLNDYIQNAPPEFRDLMRISISEILRNNVITPTLAERHRVQHSGEIDPILLSYTREHIKRDPLYFLGQIARDYVNLARNYTFITRYEREKFQEFLTLNPPPLPAPVRRPTDRPLLPAAIAEMSYVPGDAEKMKIEAPEARPIVLILAIDAVQVLAITISLGSLFLLPILAFKKRADSVWAIIGIASVTIQINMSIIALSVIAEPRYIYPIWPLLWLVLILAGWKICSIAASGSTSDEFFVFRARVSHSVPVLRPAATATAID</sequence>
<feature type="transmembrane region" description="Helical" evidence="1">
    <location>
        <begin position="195"/>
        <end position="214"/>
    </location>
</feature>
<feature type="transmembrane region" description="Helical" evidence="1">
    <location>
        <begin position="12"/>
        <end position="32"/>
    </location>
</feature>
<feature type="transmembrane region" description="Helical" evidence="1">
    <location>
        <begin position="151"/>
        <end position="183"/>
    </location>
</feature>
<keyword evidence="1" id="KW-0472">Membrane</keyword>
<evidence type="ECO:0000256" key="1">
    <source>
        <dbReference type="SAM" id="Phobius"/>
    </source>
</evidence>
<keyword evidence="1" id="KW-1133">Transmembrane helix</keyword>
<organism evidence="2 3">
    <name type="scientific">Bradyrhizobium diazoefficiens</name>
    <dbReference type="NCBI Taxonomy" id="1355477"/>
    <lineage>
        <taxon>Bacteria</taxon>
        <taxon>Pseudomonadati</taxon>
        <taxon>Pseudomonadota</taxon>
        <taxon>Alphaproteobacteria</taxon>
        <taxon>Hyphomicrobiales</taxon>
        <taxon>Nitrobacteraceae</taxon>
        <taxon>Bradyrhizobium</taxon>
    </lineage>
</organism>
<name>A0A0E4FVD6_9BRAD</name>
<dbReference type="AlphaFoldDB" id="A0A0E4FVD6"/>
<feature type="transmembrane region" description="Helical" evidence="1">
    <location>
        <begin position="99"/>
        <end position="114"/>
    </location>
</feature>